<protein>
    <submittedName>
        <fullName evidence="1">Uncharacterized protein</fullName>
    </submittedName>
</protein>
<organism evidence="1 2">
    <name type="scientific">Hygrophoropsis aurantiaca</name>
    <dbReference type="NCBI Taxonomy" id="72124"/>
    <lineage>
        <taxon>Eukaryota</taxon>
        <taxon>Fungi</taxon>
        <taxon>Dikarya</taxon>
        <taxon>Basidiomycota</taxon>
        <taxon>Agaricomycotina</taxon>
        <taxon>Agaricomycetes</taxon>
        <taxon>Agaricomycetidae</taxon>
        <taxon>Boletales</taxon>
        <taxon>Coniophorineae</taxon>
        <taxon>Hygrophoropsidaceae</taxon>
        <taxon>Hygrophoropsis</taxon>
    </lineage>
</organism>
<gene>
    <name evidence="1" type="ORF">BJ138DRAFT_1163693</name>
</gene>
<reference evidence="1" key="1">
    <citation type="journal article" date="2021" name="New Phytol.">
        <title>Evolutionary innovations through gain and loss of genes in the ectomycorrhizal Boletales.</title>
        <authorList>
            <person name="Wu G."/>
            <person name="Miyauchi S."/>
            <person name="Morin E."/>
            <person name="Kuo A."/>
            <person name="Drula E."/>
            <person name="Varga T."/>
            <person name="Kohler A."/>
            <person name="Feng B."/>
            <person name="Cao Y."/>
            <person name="Lipzen A."/>
            <person name="Daum C."/>
            <person name="Hundley H."/>
            <person name="Pangilinan J."/>
            <person name="Johnson J."/>
            <person name="Barry K."/>
            <person name="LaButti K."/>
            <person name="Ng V."/>
            <person name="Ahrendt S."/>
            <person name="Min B."/>
            <person name="Choi I.G."/>
            <person name="Park H."/>
            <person name="Plett J.M."/>
            <person name="Magnuson J."/>
            <person name="Spatafora J.W."/>
            <person name="Nagy L.G."/>
            <person name="Henrissat B."/>
            <person name="Grigoriev I.V."/>
            <person name="Yang Z.L."/>
            <person name="Xu J."/>
            <person name="Martin F.M."/>
        </authorList>
    </citation>
    <scope>NUCLEOTIDE SEQUENCE</scope>
    <source>
        <strain evidence="1">ATCC 28755</strain>
    </source>
</reference>
<dbReference type="Proteomes" id="UP000790377">
    <property type="component" value="Unassembled WGS sequence"/>
</dbReference>
<evidence type="ECO:0000313" key="1">
    <source>
        <dbReference type="EMBL" id="KAH7905984.1"/>
    </source>
</evidence>
<dbReference type="EMBL" id="MU268089">
    <property type="protein sequence ID" value="KAH7905984.1"/>
    <property type="molecule type" value="Genomic_DNA"/>
</dbReference>
<name>A0ACB7ZYM3_9AGAM</name>
<accession>A0ACB7ZYM3</accession>
<comment type="caution">
    <text evidence="1">The sequence shown here is derived from an EMBL/GenBank/DDBJ whole genome shotgun (WGS) entry which is preliminary data.</text>
</comment>
<sequence>MSTSAPLCPLPTSVNLGETFGSLLGGIFLGSIFYGANCLQIFIYFVNYPKDKSSLKFLVVCLWLFDSIHQILSSVGIWQYLVANFGNYTFLGETHIPSLAALAFSAVVSTIVQLFLIYRIWHLSGKKFIFPALLIPASLGQLILLCIYTGKTIADHSSTAVVKLNLYATVWGALTAATDVSIALITCFFLARRRAGFNKRTDAMLLRLIILSVNSGLWTGIFALVMVIVSEAMPGTLIYSWFQFSISPLYCNTLLACLNARDYVRNGLHEEVFSSIQMGPTSTSREQRSEQPVVAIKAQDFIDSGSNSDARSYSSRKQWLGGLNASAN</sequence>
<proteinExistence type="predicted"/>
<evidence type="ECO:0000313" key="2">
    <source>
        <dbReference type="Proteomes" id="UP000790377"/>
    </source>
</evidence>
<keyword evidence="2" id="KW-1185">Reference proteome</keyword>